<feature type="transmembrane region" description="Helical" evidence="1">
    <location>
        <begin position="47"/>
        <end position="66"/>
    </location>
</feature>
<sequence length="92" mass="10643">MALKKLMKIWVWWLVYSILSWVTGVSALVLFWIWAIHSAITHQLVTGWLFAWVSCFVATLLVTALSEKFSQPLREKWRIVIDTGHAKIAENS</sequence>
<evidence type="ECO:0000256" key="1">
    <source>
        <dbReference type="SAM" id="Phobius"/>
    </source>
</evidence>
<reference evidence="2 3" key="1">
    <citation type="submission" date="2017-09" db="EMBL/GenBank/DDBJ databases">
        <title>Depth-based differentiation of microbial function through sediment-hosted aquifers and enrichment of novel symbionts in the deep terrestrial subsurface.</title>
        <authorList>
            <person name="Probst A.J."/>
            <person name="Ladd B."/>
            <person name="Jarett J.K."/>
            <person name="Geller-Mcgrath D.E."/>
            <person name="Sieber C.M."/>
            <person name="Emerson J.B."/>
            <person name="Anantharaman K."/>
            <person name="Thomas B.C."/>
            <person name="Malmstrom R."/>
            <person name="Stieglmeier M."/>
            <person name="Klingl A."/>
            <person name="Woyke T."/>
            <person name="Ryan C.M."/>
            <person name="Banfield J.F."/>
        </authorList>
    </citation>
    <scope>NUCLEOTIDE SEQUENCE [LARGE SCALE GENOMIC DNA]</scope>
    <source>
        <strain evidence="2">CG23_combo_of_CG06-09_8_20_14_all_40_13</strain>
    </source>
</reference>
<evidence type="ECO:0000313" key="2">
    <source>
        <dbReference type="EMBL" id="PIP21743.1"/>
    </source>
</evidence>
<dbReference type="AlphaFoldDB" id="A0A2G9YSP1"/>
<accession>A0A2G9YSP1</accession>
<organism evidence="2 3">
    <name type="scientific">Candidatus Nealsonbacteria bacterium CG23_combo_of_CG06-09_8_20_14_all_40_13</name>
    <dbReference type="NCBI Taxonomy" id="1974724"/>
    <lineage>
        <taxon>Bacteria</taxon>
        <taxon>Candidatus Nealsoniibacteriota</taxon>
    </lineage>
</organism>
<dbReference type="Proteomes" id="UP000231567">
    <property type="component" value="Unassembled WGS sequence"/>
</dbReference>
<name>A0A2G9YSP1_9BACT</name>
<comment type="caution">
    <text evidence="2">The sequence shown here is derived from an EMBL/GenBank/DDBJ whole genome shotgun (WGS) entry which is preliminary data.</text>
</comment>
<gene>
    <name evidence="2" type="ORF">COX39_01335</name>
</gene>
<keyword evidence="1" id="KW-1133">Transmembrane helix</keyword>
<protein>
    <submittedName>
        <fullName evidence="2">Uncharacterized protein</fullName>
    </submittedName>
</protein>
<evidence type="ECO:0000313" key="3">
    <source>
        <dbReference type="Proteomes" id="UP000231567"/>
    </source>
</evidence>
<dbReference type="EMBL" id="PCRM01000021">
    <property type="protein sequence ID" value="PIP21743.1"/>
    <property type="molecule type" value="Genomic_DNA"/>
</dbReference>
<keyword evidence="1" id="KW-0812">Transmembrane</keyword>
<proteinExistence type="predicted"/>
<feature type="transmembrane region" description="Helical" evidence="1">
    <location>
        <begin position="12"/>
        <end position="35"/>
    </location>
</feature>
<keyword evidence="1" id="KW-0472">Membrane</keyword>